<protein>
    <recommendedName>
        <fullName evidence="4">Integrase</fullName>
    </recommendedName>
</protein>
<dbReference type="InterPro" id="IPR010998">
    <property type="entry name" value="Integrase_recombinase_N"/>
</dbReference>
<evidence type="ECO:0000313" key="3">
    <source>
        <dbReference type="Proteomes" id="UP000829452"/>
    </source>
</evidence>
<gene>
    <name evidence="2" type="ORF">G8B11_10790</name>
</gene>
<dbReference type="Proteomes" id="UP000829452">
    <property type="component" value="Chromosome"/>
</dbReference>
<dbReference type="GO" id="GO:0003677">
    <property type="term" value="F:DNA binding"/>
    <property type="evidence" value="ECO:0007669"/>
    <property type="project" value="UniProtKB-KW"/>
</dbReference>
<sequence>MSKAWIEDLWLTEPRETLPDGSKVKIPVPSSVTKSLAAYMKTPEKAKVPGKFKTARYGHGKRWRVSWWATLPDGSKKRSSKAFSTRADAESFAAAMEDDIRSGRYVDPADADRPFQAVALEWLASKNNLRGRSYLRYENDMTRYVLPKWGGSPDR</sequence>
<dbReference type="RefSeq" id="WP_118214194.1">
    <property type="nucleotide sequence ID" value="NZ_CP049768.1"/>
</dbReference>
<dbReference type="EMBL" id="CP049772">
    <property type="protein sequence ID" value="UNL82682.1"/>
    <property type="molecule type" value="Genomic_DNA"/>
</dbReference>
<keyword evidence="1" id="KW-0238">DNA-binding</keyword>
<name>A0A9Q8VJ30_BIFLL</name>
<accession>A0A9Q8VJ30</accession>
<reference evidence="2" key="1">
    <citation type="submission" date="2020-02" db="EMBL/GenBank/DDBJ databases">
        <title>The Isolation and identification of Lactobacillus and Bifidobacterium species from dairy as potential probiotics for calf scour mitigation.</title>
        <authorList>
            <person name="Dhadda K."/>
            <person name="Guan L."/>
            <person name="Chen Y."/>
            <person name="Malmuthuge N."/>
        </authorList>
    </citation>
    <scope>NUCLEOTIDE SEQUENCE</scope>
    <source>
        <strain evidence="2">B1</strain>
    </source>
</reference>
<evidence type="ECO:0000313" key="2">
    <source>
        <dbReference type="EMBL" id="UNL82682.1"/>
    </source>
</evidence>
<dbReference type="AlphaFoldDB" id="A0A9Q8VJ30"/>
<proteinExistence type="predicted"/>
<organism evidence="2 3">
    <name type="scientific">Bifidobacterium longum subsp. longum</name>
    <dbReference type="NCBI Taxonomy" id="1679"/>
    <lineage>
        <taxon>Bacteria</taxon>
        <taxon>Bacillati</taxon>
        <taxon>Actinomycetota</taxon>
        <taxon>Actinomycetes</taxon>
        <taxon>Bifidobacteriales</taxon>
        <taxon>Bifidobacteriaceae</taxon>
        <taxon>Bifidobacterium</taxon>
    </lineage>
</organism>
<dbReference type="Gene3D" id="1.10.150.130">
    <property type="match status" value="1"/>
</dbReference>
<evidence type="ECO:0008006" key="4">
    <source>
        <dbReference type="Google" id="ProtNLM"/>
    </source>
</evidence>
<evidence type="ECO:0000256" key="1">
    <source>
        <dbReference type="ARBA" id="ARBA00023125"/>
    </source>
</evidence>